<name>A0AAJ5ZD76_9CHLR</name>
<dbReference type="InterPro" id="IPR013658">
    <property type="entry name" value="SGL"/>
</dbReference>
<dbReference type="Gene3D" id="2.120.10.30">
    <property type="entry name" value="TolB, C-terminal domain"/>
    <property type="match status" value="1"/>
</dbReference>
<comment type="similarity">
    <text evidence="1">Belongs to the SMP-30/CGR1 family.</text>
</comment>
<evidence type="ECO:0000313" key="7">
    <source>
        <dbReference type="Proteomes" id="UP001321249"/>
    </source>
</evidence>
<feature type="domain" description="SMP-30/Gluconolactonase/LRE-like region" evidence="3">
    <location>
        <begin position="16"/>
        <end position="269"/>
    </location>
</feature>
<dbReference type="EMBL" id="WMBE01000001">
    <property type="protein sequence ID" value="MDG0866192.1"/>
    <property type="molecule type" value="Genomic_DNA"/>
</dbReference>
<dbReference type="PANTHER" id="PTHR47572">
    <property type="entry name" value="LIPOPROTEIN-RELATED"/>
    <property type="match status" value="1"/>
</dbReference>
<accession>A0AAJ5ZD76</accession>
<dbReference type="AlphaFoldDB" id="A0AAJ5ZD76"/>
<evidence type="ECO:0000256" key="2">
    <source>
        <dbReference type="ARBA" id="ARBA00022801"/>
    </source>
</evidence>
<protein>
    <submittedName>
        <fullName evidence="5">SMP-30/gluconolactonase/LRE family protein</fullName>
    </submittedName>
</protein>
<organism evidence="5 6">
    <name type="scientific">Candidatus Lucifugimonas marina</name>
    <dbReference type="NCBI Taxonomy" id="3038979"/>
    <lineage>
        <taxon>Bacteria</taxon>
        <taxon>Bacillati</taxon>
        <taxon>Chloroflexota</taxon>
        <taxon>Dehalococcoidia</taxon>
        <taxon>SAR202 cluster</taxon>
        <taxon>Candidatus Lucifugimonadales</taxon>
        <taxon>Candidatus Lucifugimonadaceae</taxon>
        <taxon>Candidatus Lucifugimonas</taxon>
    </lineage>
</organism>
<dbReference type="GO" id="GO:0016787">
    <property type="term" value="F:hydrolase activity"/>
    <property type="evidence" value="ECO:0007669"/>
    <property type="project" value="UniProtKB-KW"/>
</dbReference>
<keyword evidence="6" id="KW-1185">Reference proteome</keyword>
<keyword evidence="2" id="KW-0378">Hydrolase</keyword>
<reference evidence="5" key="2">
    <citation type="journal article" date="2023" name="Nat. Commun.">
        <title>Cultivation of marine bacteria of the SAR202 clade.</title>
        <authorList>
            <person name="Lim Y."/>
            <person name="Seo J.H."/>
            <person name="Giovannoni S.J."/>
            <person name="Kang I."/>
            <person name="Cho J.C."/>
        </authorList>
    </citation>
    <scope>NUCLEOTIDE SEQUENCE</scope>
    <source>
        <strain evidence="5">JH1073</strain>
    </source>
</reference>
<proteinExistence type="inferred from homology"/>
<evidence type="ECO:0000256" key="1">
    <source>
        <dbReference type="ARBA" id="ARBA00008853"/>
    </source>
</evidence>
<sequence>MSWEFEHAAPVIGSITEGNAWTGEKMLYSNIAMNRIMSLDVKTGLVEVFREDTQGTNGLNFDSEGRLFGCSGDGRAIVRFDPNGQMVVVADRVDGRRINSPNDLAITPSGSIYFSDRVGDVSPDNGISYSAIISAEPQDDGTYKTVRRTFDSSMPNGLLFSADYKTLYVAQSDYRASEDRHLRAYPVNDDGSLGEYELLHDFGPHRGIDGMTLSSEGNIVACTGWELSGPGGMITVFDPKGRIIETHPTPAQRPTNCTFVGEDLYVSSIEGHCLVARNTGMTGHLLWPN</sequence>
<dbReference type="Proteomes" id="UP001321249">
    <property type="component" value="Unassembled WGS sequence"/>
</dbReference>
<gene>
    <name evidence="4" type="ORF">GKO46_03795</name>
    <name evidence="5" type="ORF">GKO48_05465</name>
</gene>
<dbReference type="InterPro" id="IPR051262">
    <property type="entry name" value="SMP-30/CGR1_Lactonase"/>
</dbReference>
<evidence type="ECO:0000313" key="6">
    <source>
        <dbReference type="Proteomes" id="UP001219901"/>
    </source>
</evidence>
<dbReference type="EMBL" id="CP046147">
    <property type="protein sequence ID" value="WFG39088.1"/>
    <property type="molecule type" value="Genomic_DNA"/>
</dbReference>
<reference evidence="6 7" key="1">
    <citation type="submission" date="2019-11" db="EMBL/GenBank/DDBJ databases">
        <authorList>
            <person name="Cho J.-C."/>
        </authorList>
    </citation>
    <scope>NUCLEOTIDE SEQUENCE [LARGE SCALE GENOMIC DNA]</scope>
    <source>
        <strain evidence="5 6">JH1073</strain>
        <strain evidence="4 7">JH702</strain>
    </source>
</reference>
<dbReference type="PANTHER" id="PTHR47572:SF4">
    <property type="entry name" value="LACTONASE DRP35"/>
    <property type="match status" value="1"/>
</dbReference>
<dbReference type="RefSeq" id="WP_342822425.1">
    <property type="nucleotide sequence ID" value="NZ_CP046146.1"/>
</dbReference>
<dbReference type="Proteomes" id="UP001219901">
    <property type="component" value="Chromosome"/>
</dbReference>
<evidence type="ECO:0000313" key="5">
    <source>
        <dbReference type="EMBL" id="WFG39088.1"/>
    </source>
</evidence>
<evidence type="ECO:0000259" key="3">
    <source>
        <dbReference type="Pfam" id="PF08450"/>
    </source>
</evidence>
<evidence type="ECO:0000313" key="4">
    <source>
        <dbReference type="EMBL" id="MDG0866192.1"/>
    </source>
</evidence>
<dbReference type="Pfam" id="PF08450">
    <property type="entry name" value="SGL"/>
    <property type="match status" value="1"/>
</dbReference>
<dbReference type="InterPro" id="IPR011042">
    <property type="entry name" value="6-blade_b-propeller_TolB-like"/>
</dbReference>
<reference evidence="6" key="3">
    <citation type="submission" date="2023-06" db="EMBL/GenBank/DDBJ databases">
        <title>Pangenomics reveal diversification of enzyme families and niche specialization in globally abundant SAR202 bacteria.</title>
        <authorList>
            <person name="Saw J.H.W."/>
        </authorList>
    </citation>
    <scope>NUCLEOTIDE SEQUENCE [LARGE SCALE GENOMIC DNA]</scope>
    <source>
        <strain evidence="6">JH1073</strain>
    </source>
</reference>
<dbReference type="SUPFAM" id="SSF63829">
    <property type="entry name" value="Calcium-dependent phosphotriesterase"/>
    <property type="match status" value="1"/>
</dbReference>